<protein>
    <submittedName>
        <fullName evidence="6">Beta-phosphoglucomutase</fullName>
    </submittedName>
</protein>
<dbReference type="GO" id="GO:0008801">
    <property type="term" value="F:beta-phosphoglucomutase activity"/>
    <property type="evidence" value="ECO:0007669"/>
    <property type="project" value="InterPro"/>
</dbReference>
<dbReference type="GO" id="GO:0005975">
    <property type="term" value="P:carbohydrate metabolic process"/>
    <property type="evidence" value="ECO:0007669"/>
    <property type="project" value="InterPro"/>
</dbReference>
<dbReference type="Proteomes" id="UP000683139">
    <property type="component" value="Unassembled WGS sequence"/>
</dbReference>
<feature type="binding site" evidence="4">
    <location>
        <position position="173"/>
    </location>
    <ligand>
        <name>Mg(2+)</name>
        <dbReference type="ChEBI" id="CHEBI:18420"/>
    </ligand>
</feature>
<dbReference type="GO" id="GO:0000287">
    <property type="term" value="F:magnesium ion binding"/>
    <property type="evidence" value="ECO:0007669"/>
    <property type="project" value="InterPro"/>
</dbReference>
<feature type="active site" description="Nucleophile" evidence="2">
    <location>
        <position position="11"/>
    </location>
</feature>
<dbReference type="SFLD" id="SFLDS00003">
    <property type="entry name" value="Haloacid_Dehalogenase"/>
    <property type="match status" value="1"/>
</dbReference>
<dbReference type="PANTHER" id="PTHR43481">
    <property type="entry name" value="FRUCTOSE-1-PHOSPHATE PHOSPHATASE"/>
    <property type="match status" value="1"/>
</dbReference>
<dbReference type="PANTHER" id="PTHR43481:SF4">
    <property type="entry name" value="GLYCEROL-1-PHOSPHATE PHOSPHOHYDROLASE 1-RELATED"/>
    <property type="match status" value="1"/>
</dbReference>
<feature type="site" description="Important for catalytic activity and assists the phosphoryl transfer reaction to Asp8 by balancing charge and orienting the reacting groups" evidence="5">
    <location>
        <position position="149"/>
    </location>
</feature>
<organism evidence="6 7">
    <name type="scientific">Paenibacillus montaniterrae</name>
    <dbReference type="NCBI Taxonomy" id="429341"/>
    <lineage>
        <taxon>Bacteria</taxon>
        <taxon>Bacillati</taxon>
        <taxon>Bacillota</taxon>
        <taxon>Bacilli</taxon>
        <taxon>Bacillales</taxon>
        <taxon>Paenibacillaceae</taxon>
        <taxon>Paenibacillus</taxon>
    </lineage>
</organism>
<dbReference type="InterPro" id="IPR010972">
    <property type="entry name" value="Beta-PGM"/>
</dbReference>
<feature type="active site" description="Proton donor/acceptor" evidence="2">
    <location>
        <position position="13"/>
    </location>
</feature>
<evidence type="ECO:0000256" key="1">
    <source>
        <dbReference type="ARBA" id="ARBA00006171"/>
    </source>
</evidence>
<evidence type="ECO:0000256" key="5">
    <source>
        <dbReference type="PIRSR" id="PIRSR610972-4"/>
    </source>
</evidence>
<keyword evidence="4" id="KW-0479">Metal-binding</keyword>
<keyword evidence="4" id="KW-0460">Magnesium</keyword>
<dbReference type="InterPro" id="IPR051806">
    <property type="entry name" value="HAD-like_SPP"/>
</dbReference>
<dbReference type="Gene3D" id="3.40.50.1000">
    <property type="entry name" value="HAD superfamily/HAD-like"/>
    <property type="match status" value="1"/>
</dbReference>
<comment type="cofactor">
    <cofactor evidence="4">
        <name>Mg(2+)</name>
        <dbReference type="ChEBI" id="CHEBI:18420"/>
    </cofactor>
    <text evidence="4">Binds 2 magnesium ions per subunit.</text>
</comment>
<feature type="binding site" evidence="4">
    <location>
        <position position="174"/>
    </location>
    <ligand>
        <name>Mg(2+)</name>
        <dbReference type="ChEBI" id="CHEBI:18420"/>
    </ligand>
</feature>
<evidence type="ECO:0000313" key="7">
    <source>
        <dbReference type="Proteomes" id="UP000683139"/>
    </source>
</evidence>
<dbReference type="SFLD" id="SFLDG01135">
    <property type="entry name" value="C1.5.6:_HAD__Beta-PGM__Phospha"/>
    <property type="match status" value="1"/>
</dbReference>
<dbReference type="Gene3D" id="1.10.150.240">
    <property type="entry name" value="Putative phosphatase, domain 2"/>
    <property type="match status" value="1"/>
</dbReference>
<evidence type="ECO:0000256" key="3">
    <source>
        <dbReference type="PIRSR" id="PIRSR610972-2"/>
    </source>
</evidence>
<sequence length="226" mass="25283">MDRKPQLFIFDLDGVITDTAEFHYLAWRKIGEELGIVVDRALNERLKGVSRMESLNRVLAAASQAKEMTEHEKEQWASKKNAIYQQLIDTIKPSDVLPGISELIRELKERQFKLALGSASRNATFVLDKLGLQDAFDYVVDASKIRFGKPHPETFTNAADYFSIPYHACIGVEDSEAGIEAINSAGMFSVGVGCLDALHQANYIVSDTSQLKLDRIVEAYRLAAWN</sequence>
<dbReference type="RefSeq" id="WP_213517075.1">
    <property type="nucleotide sequence ID" value="NZ_BOSE01000006.1"/>
</dbReference>
<feature type="binding site" evidence="3">
    <location>
        <position position="80"/>
    </location>
    <ligand>
        <name>substrate</name>
    </ligand>
</feature>
<feature type="binding site" evidence="3">
    <location>
        <position position="54"/>
    </location>
    <ligand>
        <name>substrate</name>
    </ligand>
</feature>
<proteinExistence type="inferred from homology"/>
<feature type="binding site" evidence="4">
    <location>
        <position position="13"/>
    </location>
    <ligand>
        <name>Mg(2+)</name>
        <dbReference type="ChEBI" id="CHEBI:18420"/>
    </ligand>
</feature>
<dbReference type="SUPFAM" id="SSF56784">
    <property type="entry name" value="HAD-like"/>
    <property type="match status" value="1"/>
</dbReference>
<dbReference type="NCBIfam" id="TIGR01990">
    <property type="entry name" value="bPGM"/>
    <property type="match status" value="1"/>
</dbReference>
<feature type="binding site" evidence="3">
    <location>
        <position position="149"/>
    </location>
    <ligand>
        <name>substrate</name>
    </ligand>
</feature>
<feature type="site" description="Important for catalytic activity and assists the phosphoryl transfer reaction to Asp8 by balancing charge and orienting the reacting groups" evidence="5">
    <location>
        <position position="118"/>
    </location>
</feature>
<dbReference type="CDD" id="cd02598">
    <property type="entry name" value="HAD_BPGM"/>
    <property type="match status" value="1"/>
</dbReference>
<feature type="binding site" evidence="3">
    <location>
        <position position="27"/>
    </location>
    <ligand>
        <name>substrate</name>
    </ligand>
</feature>
<comment type="similarity">
    <text evidence="1">Belongs to the HAD-like hydrolase superfamily. CbbY/CbbZ/Gph/YieH family.</text>
</comment>
<dbReference type="GO" id="GO:0050308">
    <property type="term" value="F:sugar-phosphatase activity"/>
    <property type="evidence" value="ECO:0007669"/>
    <property type="project" value="TreeGrafter"/>
</dbReference>
<dbReference type="InterPro" id="IPR023214">
    <property type="entry name" value="HAD_sf"/>
</dbReference>
<dbReference type="InterPro" id="IPR006439">
    <property type="entry name" value="HAD-SF_hydro_IA"/>
</dbReference>
<dbReference type="Pfam" id="PF00702">
    <property type="entry name" value="Hydrolase"/>
    <property type="match status" value="1"/>
</dbReference>
<dbReference type="NCBIfam" id="TIGR01509">
    <property type="entry name" value="HAD-SF-IA-v3"/>
    <property type="match status" value="1"/>
</dbReference>
<gene>
    <name evidence="6" type="primary">pgmB</name>
    <name evidence="6" type="ORF">J40TS1_32270</name>
</gene>
<evidence type="ECO:0000256" key="4">
    <source>
        <dbReference type="PIRSR" id="PIRSR610972-3"/>
    </source>
</evidence>
<name>A0A920CYN2_9BACL</name>
<accession>A0A920CYN2</accession>
<dbReference type="AlphaFoldDB" id="A0A920CYN2"/>
<dbReference type="InterPro" id="IPR010976">
    <property type="entry name" value="B-phosphoglucomutase_hydrolase"/>
</dbReference>
<keyword evidence="7" id="KW-1185">Reference proteome</keyword>
<dbReference type="EMBL" id="BOSE01000006">
    <property type="protein sequence ID" value="GIP17585.1"/>
    <property type="molecule type" value="Genomic_DNA"/>
</dbReference>
<dbReference type="NCBIfam" id="TIGR02009">
    <property type="entry name" value="PGMB-YQAB-SF"/>
    <property type="match status" value="1"/>
</dbReference>
<evidence type="ECO:0000313" key="6">
    <source>
        <dbReference type="EMBL" id="GIP17585.1"/>
    </source>
</evidence>
<feature type="binding site" evidence="4">
    <location>
        <position position="11"/>
    </location>
    <ligand>
        <name>Mg(2+)</name>
        <dbReference type="ChEBI" id="CHEBI:18420"/>
    </ligand>
</feature>
<feature type="binding site" evidence="3">
    <location>
        <begin position="46"/>
        <end position="51"/>
    </location>
    <ligand>
        <name>substrate</name>
    </ligand>
</feature>
<evidence type="ECO:0000256" key="2">
    <source>
        <dbReference type="PIRSR" id="PIRSR610972-1"/>
    </source>
</evidence>
<reference evidence="6" key="1">
    <citation type="submission" date="2021-03" db="EMBL/GenBank/DDBJ databases">
        <title>Antimicrobial resistance genes in bacteria isolated from Japanese honey, and their potential for conferring macrolide and lincosamide resistance in the American foulbrood pathogen Paenibacillus larvae.</title>
        <authorList>
            <person name="Okamoto M."/>
            <person name="Kumagai M."/>
            <person name="Kanamori H."/>
            <person name="Takamatsu D."/>
        </authorList>
    </citation>
    <scope>NUCLEOTIDE SEQUENCE</scope>
    <source>
        <strain evidence="6">J40TS1</strain>
    </source>
</reference>
<comment type="caution">
    <text evidence="6">The sequence shown here is derived from an EMBL/GenBank/DDBJ whole genome shotgun (WGS) entry which is preliminary data.</text>
</comment>
<dbReference type="InterPro" id="IPR036412">
    <property type="entry name" value="HAD-like_sf"/>
</dbReference>
<feature type="binding site" evidence="3">
    <location>
        <begin position="11"/>
        <end position="13"/>
    </location>
    <ligand>
        <name>substrate</name>
    </ligand>
</feature>
<dbReference type="InterPro" id="IPR023198">
    <property type="entry name" value="PGP-like_dom2"/>
</dbReference>
<dbReference type="SFLD" id="SFLDG01129">
    <property type="entry name" value="C1.5:_HAD__Beta-PGM__Phosphata"/>
    <property type="match status" value="1"/>
</dbReference>
<feature type="binding site" evidence="3">
    <location>
        <begin position="118"/>
        <end position="122"/>
    </location>
    <ligand>
        <name>substrate</name>
    </ligand>
</feature>